<dbReference type="Pfam" id="PF22939">
    <property type="entry name" value="WHD_GPIID"/>
    <property type="match status" value="1"/>
</dbReference>
<feature type="repeat" description="ANK" evidence="2">
    <location>
        <begin position="702"/>
        <end position="734"/>
    </location>
</feature>
<evidence type="ECO:0000313" key="6">
    <source>
        <dbReference type="EMBL" id="KAG4414253.1"/>
    </source>
</evidence>
<dbReference type="InterPro" id="IPR027417">
    <property type="entry name" value="P-loop_NTPase"/>
</dbReference>
<reference evidence="6" key="1">
    <citation type="submission" date="2021-02" db="EMBL/GenBank/DDBJ databases">
        <title>Genome sequence Cadophora malorum strain M34.</title>
        <authorList>
            <person name="Stefanovic E."/>
            <person name="Vu D."/>
            <person name="Scully C."/>
            <person name="Dijksterhuis J."/>
            <person name="Roader J."/>
            <person name="Houbraken J."/>
        </authorList>
    </citation>
    <scope>NUCLEOTIDE SEQUENCE</scope>
    <source>
        <strain evidence="6">M34</strain>
    </source>
</reference>
<dbReference type="SUPFAM" id="SSF52540">
    <property type="entry name" value="P-loop containing nucleoside triphosphate hydrolases"/>
    <property type="match status" value="1"/>
</dbReference>
<evidence type="ECO:0000256" key="2">
    <source>
        <dbReference type="PROSITE-ProRule" id="PRU00023"/>
    </source>
</evidence>
<sequence>MDGLSGAASVIAVIDISAKIFELCQTYVSAVKEARKDIQRLIDGVTSLQDVLTDVRDLAEDSSLSRRSVFSRLNQHDGPVQQCERDLRRLLVQLEPGEGEGRMRRFGLRAFKWPFSSKDVDKRLQVINEHKATFTLALTSDNLALARSIKDDIARVGNVLADMQTEQGTLVMGEKQQKIRHWLSSPDPSSNHNAACKARQPTTGEWFLKSSEFEEWKMTSRSFLWLYGIPGCGKSVLCSTVIREVKSQYKSNPAVAIAYFYFDFNDTEKQRHDKFTRSLIEQLAWQSPKALAYLETLFSHCQDGKQQPTQDALEIALQKILNEFGETFIILDALDECKEREELLLLLQNLTSWGAGNLHVLATSRRERDIEETLESLTTSEICLQSALVDNDIRIYLSERLQNDSKLKRWPANVRREIEDTLMEGAQGMFRWVVCQLDVLRKCLKVDALRKALKSLPKTLDDTYARILLSIDEDYSQDAFRILQWLVYSARPLRIEEMVEVIAIDTEKSQFNPENRLPDPRDLLTICSSLITTISVTAEDNDGAFKEITELRLAHFSVKEYLISDRIRNGLASKYDMQSGGEEEIAQSCLSYLLQFQSGVLNSENLNTFPLAFYAAEHWCRHFRAMKDSDQATKLGMQLFQGDAFINWIRLWDLEKPWRDSSISSDATNFASPLYYASHEGLLKLVALLLEKGADVNAQGGDYDNALQAASSEGYEAIVALLLEKGADANAQGGKHGNALQLASARGYKAIVALLLEKGADVNARGGKHGNALQLASARGYKAI</sequence>
<dbReference type="PROSITE" id="PS50297">
    <property type="entry name" value="ANK_REP_REGION"/>
    <property type="match status" value="3"/>
</dbReference>
<dbReference type="AlphaFoldDB" id="A0A8H7W6L9"/>
<gene>
    <name evidence="6" type="ORF">IFR04_012625</name>
</gene>
<feature type="repeat" description="ANK" evidence="2">
    <location>
        <begin position="735"/>
        <end position="767"/>
    </location>
</feature>
<dbReference type="PANTHER" id="PTHR10039:SF16">
    <property type="entry name" value="GPI INOSITOL-DEACYLASE"/>
    <property type="match status" value="1"/>
</dbReference>
<dbReference type="Pfam" id="PF12796">
    <property type="entry name" value="Ank_2"/>
    <property type="match status" value="1"/>
</dbReference>
<dbReference type="PROSITE" id="PS50088">
    <property type="entry name" value="ANK_REPEAT"/>
    <property type="match status" value="3"/>
</dbReference>
<dbReference type="InterPro" id="IPR031348">
    <property type="entry name" value="PigL_N"/>
</dbReference>
<dbReference type="InterPro" id="IPR002110">
    <property type="entry name" value="Ankyrin_rpt"/>
</dbReference>
<feature type="domain" description="GPI inositol-deacylase winged helix" evidence="4">
    <location>
        <begin position="476"/>
        <end position="574"/>
    </location>
</feature>
<name>A0A8H7W6L9_9HELO</name>
<dbReference type="InterPro" id="IPR054471">
    <property type="entry name" value="GPIID_WHD"/>
</dbReference>
<evidence type="ECO:0000259" key="3">
    <source>
        <dbReference type="Pfam" id="PF17111"/>
    </source>
</evidence>
<organism evidence="6 7">
    <name type="scientific">Cadophora malorum</name>
    <dbReference type="NCBI Taxonomy" id="108018"/>
    <lineage>
        <taxon>Eukaryota</taxon>
        <taxon>Fungi</taxon>
        <taxon>Dikarya</taxon>
        <taxon>Ascomycota</taxon>
        <taxon>Pezizomycotina</taxon>
        <taxon>Leotiomycetes</taxon>
        <taxon>Helotiales</taxon>
        <taxon>Ploettnerulaceae</taxon>
        <taxon>Cadophora</taxon>
    </lineage>
</organism>
<evidence type="ECO:0000259" key="5">
    <source>
        <dbReference type="Pfam" id="PF24883"/>
    </source>
</evidence>
<keyword evidence="7" id="KW-1185">Reference proteome</keyword>
<evidence type="ECO:0000313" key="7">
    <source>
        <dbReference type="Proteomes" id="UP000664132"/>
    </source>
</evidence>
<feature type="domain" description="Azaphilone pigments biosynthesis cluster protein L N-terminal" evidence="3">
    <location>
        <begin position="1"/>
        <end position="147"/>
    </location>
</feature>
<dbReference type="SUPFAM" id="SSF48403">
    <property type="entry name" value="Ankyrin repeat"/>
    <property type="match status" value="1"/>
</dbReference>
<evidence type="ECO:0008006" key="8">
    <source>
        <dbReference type="Google" id="ProtNLM"/>
    </source>
</evidence>
<proteinExistence type="predicted"/>
<dbReference type="Gene3D" id="1.25.40.20">
    <property type="entry name" value="Ankyrin repeat-containing domain"/>
    <property type="match status" value="1"/>
</dbReference>
<dbReference type="Pfam" id="PF17111">
    <property type="entry name" value="PigL_N"/>
    <property type="match status" value="1"/>
</dbReference>
<feature type="repeat" description="ANK" evidence="2">
    <location>
        <begin position="669"/>
        <end position="701"/>
    </location>
</feature>
<accession>A0A8H7W6L9</accession>
<evidence type="ECO:0000256" key="1">
    <source>
        <dbReference type="ARBA" id="ARBA00022737"/>
    </source>
</evidence>
<protein>
    <recommendedName>
        <fullName evidence="8">NACHT domain-containing protein</fullName>
    </recommendedName>
</protein>
<dbReference type="Gene3D" id="3.40.50.300">
    <property type="entry name" value="P-loop containing nucleotide triphosphate hydrolases"/>
    <property type="match status" value="1"/>
</dbReference>
<dbReference type="InterPro" id="IPR036770">
    <property type="entry name" value="Ankyrin_rpt-contain_sf"/>
</dbReference>
<keyword evidence="1" id="KW-0677">Repeat</keyword>
<dbReference type="PANTHER" id="PTHR10039">
    <property type="entry name" value="AMELOGENIN"/>
    <property type="match status" value="1"/>
</dbReference>
<comment type="caution">
    <text evidence="6">The sequence shown here is derived from an EMBL/GenBank/DDBJ whole genome shotgun (WGS) entry which is preliminary data.</text>
</comment>
<evidence type="ECO:0000259" key="4">
    <source>
        <dbReference type="Pfam" id="PF22939"/>
    </source>
</evidence>
<dbReference type="InterPro" id="IPR056884">
    <property type="entry name" value="NPHP3-like_N"/>
</dbReference>
<dbReference type="Proteomes" id="UP000664132">
    <property type="component" value="Unassembled WGS sequence"/>
</dbReference>
<feature type="domain" description="Nephrocystin 3-like N-terminal" evidence="5">
    <location>
        <begin position="203"/>
        <end position="365"/>
    </location>
</feature>
<dbReference type="EMBL" id="JAFJYH010000274">
    <property type="protein sequence ID" value="KAG4414253.1"/>
    <property type="molecule type" value="Genomic_DNA"/>
</dbReference>
<dbReference type="SMART" id="SM00248">
    <property type="entry name" value="ANK"/>
    <property type="match status" value="3"/>
</dbReference>
<keyword evidence="2" id="KW-0040">ANK repeat</keyword>
<dbReference type="Pfam" id="PF24883">
    <property type="entry name" value="NPHP3_N"/>
    <property type="match status" value="1"/>
</dbReference>
<feature type="non-terminal residue" evidence="6">
    <location>
        <position position="784"/>
    </location>
</feature>
<dbReference type="OrthoDB" id="1577640at2759"/>